<dbReference type="PANTHER" id="PTHR13355">
    <property type="entry name" value="GLUCOSAMINE 6-PHOSPHATE N-ACETYLTRANSFERASE"/>
    <property type="match status" value="1"/>
</dbReference>
<keyword evidence="2" id="KW-0012">Acyltransferase</keyword>
<name>A0A0K6GWK2_9NEIS</name>
<dbReference type="InterPro" id="IPR016181">
    <property type="entry name" value="Acyl_CoA_acyltransferase"/>
</dbReference>
<feature type="domain" description="N-acetyltransferase" evidence="1">
    <location>
        <begin position="10"/>
        <end position="151"/>
    </location>
</feature>
<dbReference type="OrthoDB" id="9796171at2"/>
<protein>
    <submittedName>
        <fullName evidence="2">Predicted N-acyltransferase, GNAT family</fullName>
    </submittedName>
</protein>
<dbReference type="RefSeq" id="WP_055433823.1">
    <property type="nucleotide sequence ID" value="NZ_CYHA01000003.1"/>
</dbReference>
<evidence type="ECO:0000313" key="3">
    <source>
        <dbReference type="Proteomes" id="UP000243535"/>
    </source>
</evidence>
<evidence type="ECO:0000313" key="2">
    <source>
        <dbReference type="EMBL" id="CUA83102.1"/>
    </source>
</evidence>
<accession>A0A0K6GWK2</accession>
<dbReference type="CDD" id="cd04301">
    <property type="entry name" value="NAT_SF"/>
    <property type="match status" value="1"/>
</dbReference>
<dbReference type="Proteomes" id="UP000243535">
    <property type="component" value="Unassembled WGS sequence"/>
</dbReference>
<gene>
    <name evidence="2" type="ORF">Ga0061063_1576</name>
</gene>
<dbReference type="AlphaFoldDB" id="A0A0K6GWK2"/>
<dbReference type="Gene3D" id="3.40.630.30">
    <property type="match status" value="1"/>
</dbReference>
<keyword evidence="2" id="KW-0808">Transferase</keyword>
<proteinExistence type="predicted"/>
<dbReference type="PROSITE" id="PS51186">
    <property type="entry name" value="GNAT"/>
    <property type="match status" value="1"/>
</dbReference>
<dbReference type="EMBL" id="CYHA01000003">
    <property type="protein sequence ID" value="CUA83102.1"/>
    <property type="molecule type" value="Genomic_DNA"/>
</dbReference>
<dbReference type="InterPro" id="IPR039143">
    <property type="entry name" value="GNPNAT1-like"/>
</dbReference>
<dbReference type="GO" id="GO:0004343">
    <property type="term" value="F:glucosamine 6-phosphate N-acetyltransferase activity"/>
    <property type="evidence" value="ECO:0007669"/>
    <property type="project" value="TreeGrafter"/>
</dbReference>
<keyword evidence="3" id="KW-1185">Reference proteome</keyword>
<evidence type="ECO:0000259" key="1">
    <source>
        <dbReference type="PROSITE" id="PS51186"/>
    </source>
</evidence>
<organism evidence="2 3">
    <name type="scientific">Gulbenkiania indica</name>
    <dbReference type="NCBI Taxonomy" id="375574"/>
    <lineage>
        <taxon>Bacteria</taxon>
        <taxon>Pseudomonadati</taxon>
        <taxon>Pseudomonadota</taxon>
        <taxon>Betaproteobacteria</taxon>
        <taxon>Neisseriales</taxon>
        <taxon>Chromobacteriaceae</taxon>
        <taxon>Gulbenkiania</taxon>
    </lineage>
</organism>
<dbReference type="PANTHER" id="PTHR13355:SF11">
    <property type="entry name" value="GLUCOSAMINE 6-PHOSPHATE N-ACETYLTRANSFERASE"/>
    <property type="match status" value="1"/>
</dbReference>
<dbReference type="SUPFAM" id="SSF55729">
    <property type="entry name" value="Acyl-CoA N-acyltransferases (Nat)"/>
    <property type="match status" value="1"/>
</dbReference>
<dbReference type="STRING" id="375574.GCA_001418035_01365"/>
<sequence length="156" mass="16941">MGQPLAWACHPFDGFTPQALYEVLALRDRVFVVEQQSIYGDLDGLDQQALHLSGRSPEGRLLAYARLLPPGIKLDRAVAIGRVVVDASVRGTGLGRLLMQQALDAAESAWPGVEIGLSAQVNARSFYESFGFRTVSEPYDDGGILHEDMLRSAGRA</sequence>
<reference evidence="3" key="1">
    <citation type="submission" date="2015-08" db="EMBL/GenBank/DDBJ databases">
        <authorList>
            <person name="Varghese N."/>
        </authorList>
    </citation>
    <scope>NUCLEOTIDE SEQUENCE [LARGE SCALE GENOMIC DNA]</scope>
    <source>
        <strain evidence="3">DSM 17901</strain>
    </source>
</reference>
<dbReference type="InterPro" id="IPR000182">
    <property type="entry name" value="GNAT_dom"/>
</dbReference>
<dbReference type="Pfam" id="PF13673">
    <property type="entry name" value="Acetyltransf_10"/>
    <property type="match status" value="1"/>
</dbReference>